<reference evidence="1 2" key="1">
    <citation type="submission" date="2019-10" db="EMBL/GenBank/DDBJ databases">
        <title>Complete genome sequences for adaption low water activity.</title>
        <authorList>
            <person name="Zhao L."/>
            <person name="Zhong J."/>
        </authorList>
    </citation>
    <scope>NUCLEOTIDE SEQUENCE [LARGE SCALE GENOMIC DNA]</scope>
    <source>
        <strain evidence="1 2">FDU301</strain>
        <plasmid evidence="2">pfdu301c</plasmid>
    </source>
</reference>
<dbReference type="EMBL" id="CP045275">
    <property type="protein sequence ID" value="QJX81198.1"/>
    <property type="molecule type" value="Genomic_DNA"/>
</dbReference>
<dbReference type="InterPro" id="IPR058532">
    <property type="entry name" value="YjbR/MT2646/Rv2570-like"/>
</dbReference>
<protein>
    <submittedName>
        <fullName evidence="1">MmcQ/YjbR family DNA-binding protein</fullName>
    </submittedName>
</protein>
<proteinExistence type="predicted"/>
<dbReference type="PANTHER" id="PTHR35145">
    <property type="entry name" value="CYTOPLASMIC PROTEIN-RELATED"/>
    <property type="match status" value="1"/>
</dbReference>
<dbReference type="InterPro" id="IPR007351">
    <property type="entry name" value="YjbR"/>
</dbReference>
<dbReference type="Proteomes" id="UP000501076">
    <property type="component" value="Plasmid pFDU301C"/>
</dbReference>
<dbReference type="InterPro" id="IPR038056">
    <property type="entry name" value="YjbR-like_sf"/>
</dbReference>
<evidence type="ECO:0000313" key="2">
    <source>
        <dbReference type="Proteomes" id="UP000501076"/>
    </source>
</evidence>
<keyword evidence="1" id="KW-0614">Plasmid</keyword>
<dbReference type="PANTHER" id="PTHR35145:SF1">
    <property type="entry name" value="CYTOPLASMIC PROTEIN"/>
    <property type="match status" value="1"/>
</dbReference>
<gene>
    <name evidence="1" type="ORF">FDZ14_34380</name>
</gene>
<dbReference type="Gene3D" id="3.90.1150.30">
    <property type="match status" value="1"/>
</dbReference>
<sequence length="118" mass="14551">MKSRQEAINYCMKYRNVFEDQPFRDKNWTTIRHKENQKVFAWIFERDNHIWINLKGEPEVNRHLRQIYHSVVPAYHLNKEHWNSIILDGTVPEKEIYEMVKTSYHLTKEKKTYENKNN</sequence>
<geneLocation type="plasmid" evidence="2">
    <name>pfdu301c</name>
</geneLocation>
<keyword evidence="1" id="KW-0238">DNA-binding</keyword>
<evidence type="ECO:0000313" key="1">
    <source>
        <dbReference type="EMBL" id="QJX81198.1"/>
    </source>
</evidence>
<dbReference type="SUPFAM" id="SSF142906">
    <property type="entry name" value="YjbR-like"/>
    <property type="match status" value="1"/>
</dbReference>
<dbReference type="RefSeq" id="WP_171779177.1">
    <property type="nucleotide sequence ID" value="NZ_CP045275.1"/>
</dbReference>
<dbReference type="GO" id="GO:0003677">
    <property type="term" value="F:DNA binding"/>
    <property type="evidence" value="ECO:0007669"/>
    <property type="project" value="UniProtKB-KW"/>
</dbReference>
<organism evidence="1 2">
    <name type="scientific">Priestia megaterium</name>
    <name type="common">Bacillus megaterium</name>
    <dbReference type="NCBI Taxonomy" id="1404"/>
    <lineage>
        <taxon>Bacteria</taxon>
        <taxon>Bacillati</taxon>
        <taxon>Bacillota</taxon>
        <taxon>Bacilli</taxon>
        <taxon>Bacillales</taxon>
        <taxon>Bacillaceae</taxon>
        <taxon>Priestia</taxon>
    </lineage>
</organism>
<dbReference type="Pfam" id="PF04237">
    <property type="entry name" value="YjbR"/>
    <property type="match status" value="1"/>
</dbReference>
<accession>A0A6M6E9W4</accession>
<name>A0A6M6E9W4_PRIMG</name>
<dbReference type="AlphaFoldDB" id="A0A6M6E9W4"/>